<dbReference type="Proteomes" id="UP000637359">
    <property type="component" value="Unassembled WGS sequence"/>
</dbReference>
<feature type="transmembrane region" description="Helical" evidence="1">
    <location>
        <begin position="106"/>
        <end position="129"/>
    </location>
</feature>
<reference evidence="2" key="1">
    <citation type="submission" date="2020-08" db="EMBL/GenBank/DDBJ databases">
        <title>Genome public.</title>
        <authorList>
            <person name="Liu C."/>
            <person name="Sun Q."/>
        </authorList>
    </citation>
    <scope>NUCLEOTIDE SEQUENCE</scope>
    <source>
        <strain evidence="2">BX22</strain>
    </source>
</reference>
<accession>A0A923L4A5</accession>
<feature type="transmembrane region" description="Helical" evidence="1">
    <location>
        <begin position="6"/>
        <end position="27"/>
    </location>
</feature>
<proteinExistence type="predicted"/>
<evidence type="ECO:0000313" key="3">
    <source>
        <dbReference type="Proteomes" id="UP000637359"/>
    </source>
</evidence>
<keyword evidence="3" id="KW-1185">Reference proteome</keyword>
<evidence type="ECO:0000313" key="2">
    <source>
        <dbReference type="EMBL" id="MBC5636209.1"/>
    </source>
</evidence>
<dbReference type="EMBL" id="JACOOL010000003">
    <property type="protein sequence ID" value="MBC5636209.1"/>
    <property type="molecule type" value="Genomic_DNA"/>
</dbReference>
<comment type="caution">
    <text evidence="2">The sequence shown here is derived from an EMBL/GenBank/DDBJ whole genome shotgun (WGS) entry which is preliminary data.</text>
</comment>
<keyword evidence="1" id="KW-1133">Transmembrane helix</keyword>
<dbReference type="Pfam" id="PF03596">
    <property type="entry name" value="Cad"/>
    <property type="match status" value="1"/>
</dbReference>
<feature type="transmembrane region" description="Helical" evidence="1">
    <location>
        <begin position="39"/>
        <end position="61"/>
    </location>
</feature>
<dbReference type="InterPro" id="IPR004676">
    <property type="entry name" value="Cd-R_transporter"/>
</dbReference>
<feature type="transmembrane region" description="Helical" evidence="1">
    <location>
        <begin position="67"/>
        <end position="85"/>
    </location>
</feature>
<keyword evidence="1" id="KW-0472">Membrane</keyword>
<dbReference type="RefSeq" id="WP_186868926.1">
    <property type="nucleotide sequence ID" value="NZ_JACOOL010000003.1"/>
</dbReference>
<organism evidence="2 3">
    <name type="scientific">Ornithinibacillus hominis</name>
    <dbReference type="NCBI Taxonomy" id="2763055"/>
    <lineage>
        <taxon>Bacteria</taxon>
        <taxon>Bacillati</taxon>
        <taxon>Bacillota</taxon>
        <taxon>Bacilli</taxon>
        <taxon>Bacillales</taxon>
        <taxon>Bacillaceae</taxon>
        <taxon>Ornithinibacillus</taxon>
    </lineage>
</organism>
<gene>
    <name evidence="2" type="ORF">H8S33_05125</name>
</gene>
<keyword evidence="1" id="KW-0812">Transmembrane</keyword>
<feature type="transmembrane region" description="Helical" evidence="1">
    <location>
        <begin position="135"/>
        <end position="159"/>
    </location>
</feature>
<protein>
    <submittedName>
        <fullName evidence="2">Cadmium resistance transporter</fullName>
    </submittedName>
</protein>
<dbReference type="AlphaFoldDB" id="A0A923L4A5"/>
<feature type="transmembrane region" description="Helical" evidence="1">
    <location>
        <begin position="171"/>
        <end position="189"/>
    </location>
</feature>
<evidence type="ECO:0000256" key="1">
    <source>
        <dbReference type="SAM" id="Phobius"/>
    </source>
</evidence>
<name>A0A923L4A5_9BACI</name>
<sequence length="202" mass="22555">MATILTMAIMFIAAGIDEMIVLIFLFAHAKSKRQERQIYIGQQLGMTGILIISLIALYGISFITGKWTGLFGLLPIAIGIMALFEGDDEEEERERIIHKTSIFSNLTLRVFVIALAGGAEEVAIMVPYFTTLTSYQIILASITFFVMVVIWSGLCHLLASSSKIYTFVNKYERIIIPLVFIGIGLHILLENDTIETILDLFL</sequence>